<dbReference type="Pfam" id="PF00691">
    <property type="entry name" value="OmpA"/>
    <property type="match status" value="1"/>
</dbReference>
<dbReference type="InterPro" id="IPR006664">
    <property type="entry name" value="OMP_bac"/>
</dbReference>
<evidence type="ECO:0000256" key="6">
    <source>
        <dbReference type="SAM" id="Phobius"/>
    </source>
</evidence>
<dbReference type="EMBL" id="LAZR01024550">
    <property type="protein sequence ID" value="KKL74767.1"/>
    <property type="molecule type" value="Genomic_DNA"/>
</dbReference>
<dbReference type="SUPFAM" id="SSF103088">
    <property type="entry name" value="OmpA-like"/>
    <property type="match status" value="1"/>
</dbReference>
<keyword evidence="4" id="KW-0732">Signal</keyword>
<dbReference type="GO" id="GO:0016020">
    <property type="term" value="C:membrane"/>
    <property type="evidence" value="ECO:0007669"/>
    <property type="project" value="UniProtKB-SubCell"/>
</dbReference>
<dbReference type="PANTHER" id="PTHR30024">
    <property type="entry name" value="ALIPHATIC SULFONATES-BINDING PROTEIN-RELATED"/>
    <property type="match status" value="1"/>
</dbReference>
<dbReference type="InterPro" id="IPR006665">
    <property type="entry name" value="OmpA-like"/>
</dbReference>
<comment type="subcellular location">
    <subcellularLocation>
        <location evidence="1">Membrane</location>
    </subcellularLocation>
    <subcellularLocation>
        <location evidence="2">Periplasm</location>
    </subcellularLocation>
</comment>
<dbReference type="PRINTS" id="PR01021">
    <property type="entry name" value="OMPADOMAIN"/>
</dbReference>
<evidence type="ECO:0000256" key="2">
    <source>
        <dbReference type="ARBA" id="ARBA00004418"/>
    </source>
</evidence>
<dbReference type="InterPro" id="IPR036737">
    <property type="entry name" value="OmpA-like_sf"/>
</dbReference>
<keyword evidence="6" id="KW-1133">Transmembrane helix</keyword>
<dbReference type="Gene3D" id="3.40.190.10">
    <property type="entry name" value="Periplasmic binding protein-like II"/>
    <property type="match status" value="1"/>
</dbReference>
<proteinExistence type="inferred from homology"/>
<dbReference type="GO" id="GO:0042597">
    <property type="term" value="C:periplasmic space"/>
    <property type="evidence" value="ECO:0007669"/>
    <property type="project" value="UniProtKB-SubCell"/>
</dbReference>
<dbReference type="CDD" id="cd07185">
    <property type="entry name" value="OmpA_C-like"/>
    <property type="match status" value="1"/>
</dbReference>
<dbReference type="PROSITE" id="PS51123">
    <property type="entry name" value="OMPA_2"/>
    <property type="match status" value="1"/>
</dbReference>
<dbReference type="SUPFAM" id="SSF53850">
    <property type="entry name" value="Periplasmic binding protein-like II"/>
    <property type="match status" value="1"/>
</dbReference>
<evidence type="ECO:0000256" key="4">
    <source>
        <dbReference type="ARBA" id="ARBA00022729"/>
    </source>
</evidence>
<protein>
    <recommendedName>
        <fullName evidence="7">OmpA-like domain-containing protein</fullName>
    </recommendedName>
</protein>
<evidence type="ECO:0000256" key="3">
    <source>
        <dbReference type="ARBA" id="ARBA00010742"/>
    </source>
</evidence>
<name>A0A0F9HHY2_9ZZZZ</name>
<comment type="caution">
    <text evidence="8">The sequence shown here is derived from an EMBL/GenBank/DDBJ whole genome shotgun (WGS) entry which is preliminary data.</text>
</comment>
<evidence type="ECO:0000259" key="7">
    <source>
        <dbReference type="PROSITE" id="PS51123"/>
    </source>
</evidence>
<accession>A0A0F9HHY2</accession>
<gene>
    <name evidence="8" type="ORF">LCGC14_2061590</name>
</gene>
<dbReference type="PANTHER" id="PTHR30024:SF47">
    <property type="entry name" value="TAURINE-BINDING PERIPLASMIC PROTEIN"/>
    <property type="match status" value="1"/>
</dbReference>
<dbReference type="AlphaFoldDB" id="A0A0F9HHY2"/>
<feature type="domain" description="OmpA-like" evidence="7">
    <location>
        <begin position="393"/>
        <end position="513"/>
    </location>
</feature>
<dbReference type="Gene3D" id="3.30.1330.60">
    <property type="entry name" value="OmpA-like domain"/>
    <property type="match status" value="1"/>
</dbReference>
<evidence type="ECO:0000313" key="8">
    <source>
        <dbReference type="EMBL" id="KKL74767.1"/>
    </source>
</evidence>
<feature type="transmembrane region" description="Helical" evidence="6">
    <location>
        <begin position="6"/>
        <end position="25"/>
    </location>
</feature>
<organism evidence="8">
    <name type="scientific">marine sediment metagenome</name>
    <dbReference type="NCBI Taxonomy" id="412755"/>
    <lineage>
        <taxon>unclassified sequences</taxon>
        <taxon>metagenomes</taxon>
        <taxon>ecological metagenomes</taxon>
    </lineage>
</organism>
<keyword evidence="6" id="KW-0812">Transmembrane</keyword>
<evidence type="ECO:0000256" key="5">
    <source>
        <dbReference type="ARBA" id="ARBA00023136"/>
    </source>
</evidence>
<reference evidence="8" key="1">
    <citation type="journal article" date="2015" name="Nature">
        <title>Complex archaea that bridge the gap between prokaryotes and eukaryotes.</title>
        <authorList>
            <person name="Spang A."/>
            <person name="Saw J.H."/>
            <person name="Jorgensen S.L."/>
            <person name="Zaremba-Niedzwiedzka K."/>
            <person name="Martijn J."/>
            <person name="Lind A.E."/>
            <person name="van Eijk R."/>
            <person name="Schleper C."/>
            <person name="Guy L."/>
            <person name="Ettema T.J."/>
        </authorList>
    </citation>
    <scope>NUCLEOTIDE SEQUENCE</scope>
</reference>
<keyword evidence="5 6" id="KW-0472">Membrane</keyword>
<sequence>MQKHTVVAIVIFLLLVIAGVIYKVMQPSIQKQQTYATSDARGMKGEIKIALDSWIGYFPIQSPVFKKLMRDEGYRVVILDDEADYPGRMADLKSGEIDLAVCTVDAYLVNGAAEGFPGTIITVIDESKGGDAIVAWKNKIDSIDKLKNTQNFKIAFTPDSPSHHLLKSVGVHFGIAELLNSSGNWKIETSGAKEAYRKFMSKEVEVAVIWEPYVTKALSNSGVVKLLGTEDVEKLIVDILLVSRNYASKNPELVELVVKNYYQTMKIYTEQPELLQNDIIAHTKLNEAQVQSMLQGVKWLDLFENARWFGLDAQRAYYQEELLASIESTVKILIENRDFQNDPLPNQDPFTIIDSSFLEKVYVSGVFGTEQGSYENSLERKFPLLKDSQWETLRFVGSLKFRNVTFLSGTFDLDFSGQEQLDASIEILKHYPNFRIVVKGHTGTRGDPEANKALSQERANSAKEYFVQTYNMDLNRIRAIGAGGSEPLKKMDGESNRSYNDRLKRVEVYIVSP</sequence>
<evidence type="ECO:0000256" key="1">
    <source>
        <dbReference type="ARBA" id="ARBA00004370"/>
    </source>
</evidence>
<comment type="similarity">
    <text evidence="3">Belongs to the bacterial solute-binding protein SsuA/TauA family.</text>
</comment>